<dbReference type="CDD" id="cd00090">
    <property type="entry name" value="HTH_ARSR"/>
    <property type="match status" value="1"/>
</dbReference>
<dbReference type="InterPro" id="IPR050707">
    <property type="entry name" value="HTH_MetabolicPath_Reg"/>
</dbReference>
<dbReference type="GO" id="GO:0003700">
    <property type="term" value="F:DNA-binding transcription factor activity"/>
    <property type="evidence" value="ECO:0007669"/>
    <property type="project" value="TreeGrafter"/>
</dbReference>
<dbReference type="SUPFAM" id="SSF46785">
    <property type="entry name" value="Winged helix' DNA-binding domain"/>
    <property type="match status" value="1"/>
</dbReference>
<dbReference type="Pfam" id="PF01614">
    <property type="entry name" value="IclR_C"/>
    <property type="match status" value="1"/>
</dbReference>
<evidence type="ECO:0000313" key="5">
    <source>
        <dbReference type="EMBL" id="RQG95412.1"/>
    </source>
</evidence>
<dbReference type="OrthoDB" id="14763at2157"/>
<dbReference type="InterPro" id="IPR036388">
    <property type="entry name" value="WH-like_DNA-bd_sf"/>
</dbReference>
<dbReference type="GO" id="GO:0003677">
    <property type="term" value="F:DNA binding"/>
    <property type="evidence" value="ECO:0007669"/>
    <property type="project" value="UniProtKB-KW"/>
</dbReference>
<evidence type="ECO:0000259" key="4">
    <source>
        <dbReference type="PROSITE" id="PS51078"/>
    </source>
</evidence>
<evidence type="ECO:0000313" key="6">
    <source>
        <dbReference type="Proteomes" id="UP000282323"/>
    </source>
</evidence>
<name>A0A3N6NA13_NATCH</name>
<evidence type="ECO:0000256" key="1">
    <source>
        <dbReference type="ARBA" id="ARBA00023015"/>
    </source>
</evidence>
<dbReference type="SMART" id="SM00346">
    <property type="entry name" value="HTH_ICLR"/>
    <property type="match status" value="1"/>
</dbReference>
<dbReference type="InterPro" id="IPR036390">
    <property type="entry name" value="WH_DNA-bd_sf"/>
</dbReference>
<dbReference type="SUPFAM" id="SSF55781">
    <property type="entry name" value="GAF domain-like"/>
    <property type="match status" value="1"/>
</dbReference>
<dbReference type="Proteomes" id="UP000282323">
    <property type="component" value="Unassembled WGS sequence"/>
</dbReference>
<protein>
    <submittedName>
        <fullName evidence="5">IclR family transcriptional regulator</fullName>
    </submittedName>
</protein>
<keyword evidence="6" id="KW-1185">Reference proteome</keyword>
<evidence type="ECO:0000256" key="2">
    <source>
        <dbReference type="ARBA" id="ARBA00023125"/>
    </source>
</evidence>
<dbReference type="PROSITE" id="PS51078">
    <property type="entry name" value="ICLR_ED"/>
    <property type="match status" value="1"/>
</dbReference>
<dbReference type="InterPro" id="IPR011991">
    <property type="entry name" value="ArsR-like_HTH"/>
</dbReference>
<keyword evidence="3" id="KW-0804">Transcription</keyword>
<proteinExistence type="predicted"/>
<dbReference type="RefSeq" id="WP_124195122.1">
    <property type="nucleotide sequence ID" value="NZ_REGA01000005.1"/>
</dbReference>
<keyword evidence="1" id="KW-0805">Transcription regulation</keyword>
<sequence length="253" mass="27999">MTNEHEAKVKTTKTITEILRVIQKNSGLTASEIANELNMANSSVHDHVKTLLHEGYLVESDHKYDISLKFLDHGVYAKNNIKVCSIAQPILQQLAEETGEAVWLIVEEHGQAVYIDKAIGENAVPTTGRIGHRTYLHCLSGGKCILAEFDSVRLEQVIARHGLSPQTKHTISSEEELRIELDKVRDQGFAYNDGEEVEGVRAVGTAIVCHGSVIGAISVSGPATRLKESWYRDDLPELIIDAANTIQLKMEYD</sequence>
<dbReference type="AlphaFoldDB" id="A0A3N6NA13"/>
<dbReference type="InterPro" id="IPR005471">
    <property type="entry name" value="Tscrpt_reg_IclR_N"/>
</dbReference>
<dbReference type="Gene3D" id="3.30.450.40">
    <property type="match status" value="1"/>
</dbReference>
<comment type="caution">
    <text evidence="5">The sequence shown here is derived from an EMBL/GenBank/DDBJ whole genome shotgun (WGS) entry which is preliminary data.</text>
</comment>
<organism evidence="5 6">
    <name type="scientific">Natrarchaeobius chitinivorans</name>
    <dbReference type="NCBI Taxonomy" id="1679083"/>
    <lineage>
        <taxon>Archaea</taxon>
        <taxon>Methanobacteriati</taxon>
        <taxon>Methanobacteriota</taxon>
        <taxon>Stenosarchaea group</taxon>
        <taxon>Halobacteria</taxon>
        <taxon>Halobacteriales</taxon>
        <taxon>Natrialbaceae</taxon>
        <taxon>Natrarchaeobius</taxon>
    </lineage>
</organism>
<gene>
    <name evidence="5" type="ORF">EA473_08075</name>
</gene>
<dbReference type="InterPro" id="IPR029016">
    <property type="entry name" value="GAF-like_dom_sf"/>
</dbReference>
<feature type="domain" description="IclR-ED" evidence="4">
    <location>
        <begin position="69"/>
        <end position="252"/>
    </location>
</feature>
<accession>A0A3N6NA13</accession>
<dbReference type="PANTHER" id="PTHR30136">
    <property type="entry name" value="HELIX-TURN-HELIX TRANSCRIPTIONAL REGULATOR, ICLR FAMILY"/>
    <property type="match status" value="1"/>
</dbReference>
<dbReference type="PANTHER" id="PTHR30136:SF35">
    <property type="entry name" value="HTH-TYPE TRANSCRIPTIONAL REGULATOR RV1719"/>
    <property type="match status" value="1"/>
</dbReference>
<dbReference type="GO" id="GO:0045892">
    <property type="term" value="P:negative regulation of DNA-templated transcription"/>
    <property type="evidence" value="ECO:0007669"/>
    <property type="project" value="TreeGrafter"/>
</dbReference>
<dbReference type="InterPro" id="IPR014757">
    <property type="entry name" value="Tscrpt_reg_IclR_C"/>
</dbReference>
<keyword evidence="2" id="KW-0238">DNA-binding</keyword>
<evidence type="ECO:0000256" key="3">
    <source>
        <dbReference type="ARBA" id="ARBA00023163"/>
    </source>
</evidence>
<reference evidence="5 6" key="1">
    <citation type="submission" date="2018-10" db="EMBL/GenBank/DDBJ databases">
        <title>Natrarchaeobius chitinivorans gen. nov., sp. nov., and Natrarchaeobius haloalkaliphilus sp. nov., alkaliphilic, chitin-utilizing haloarchaea from hypersaline alkaline lakes.</title>
        <authorList>
            <person name="Sorokin D.Y."/>
            <person name="Elcheninov A.G."/>
            <person name="Kostrikina N.A."/>
            <person name="Bale N.J."/>
            <person name="Sinninghe Damste J.S."/>
            <person name="Khijniak T.V."/>
            <person name="Kublanov I.V."/>
            <person name="Toshchakov S.V."/>
        </authorList>
    </citation>
    <scope>NUCLEOTIDE SEQUENCE [LARGE SCALE GENOMIC DNA]</scope>
    <source>
        <strain evidence="5 6">AArcht4T</strain>
    </source>
</reference>
<dbReference type="EMBL" id="REGA01000005">
    <property type="protein sequence ID" value="RQG95412.1"/>
    <property type="molecule type" value="Genomic_DNA"/>
</dbReference>
<dbReference type="Gene3D" id="1.10.10.10">
    <property type="entry name" value="Winged helix-like DNA-binding domain superfamily/Winged helix DNA-binding domain"/>
    <property type="match status" value="1"/>
</dbReference>
<dbReference type="Pfam" id="PF13412">
    <property type="entry name" value="HTH_24"/>
    <property type="match status" value="1"/>
</dbReference>